<dbReference type="AlphaFoldDB" id="A0A835DNU4"/>
<evidence type="ECO:0000256" key="1">
    <source>
        <dbReference type="ARBA" id="ARBA00044129"/>
    </source>
</evidence>
<evidence type="ECO:0000313" key="3">
    <source>
        <dbReference type="EMBL" id="KAF8411148.1"/>
    </source>
</evidence>
<dbReference type="InterPro" id="IPR028909">
    <property type="entry name" value="bL21-like"/>
</dbReference>
<dbReference type="GO" id="GO:0005840">
    <property type="term" value="C:ribosome"/>
    <property type="evidence" value="ECO:0007669"/>
    <property type="project" value="InterPro"/>
</dbReference>
<dbReference type="PANTHER" id="PTHR21349">
    <property type="entry name" value="50S RIBOSOMAL PROTEIN L21"/>
    <property type="match status" value="1"/>
</dbReference>
<keyword evidence="4" id="KW-1185">Reference proteome</keyword>
<dbReference type="PANTHER" id="PTHR21349:SF0">
    <property type="entry name" value="LARGE RIBOSOMAL SUBUNIT PROTEIN BL21M"/>
    <property type="match status" value="1"/>
</dbReference>
<dbReference type="EMBL" id="JABCRI010000002">
    <property type="protein sequence ID" value="KAF8411148.1"/>
    <property type="molecule type" value="Genomic_DNA"/>
</dbReference>
<feature type="region of interest" description="Disordered" evidence="2">
    <location>
        <begin position="75"/>
        <end position="112"/>
    </location>
</feature>
<dbReference type="OrthoDB" id="1923146at2759"/>
<name>A0A835DNU4_TETSI</name>
<accession>A0A835DNU4</accession>
<dbReference type="GO" id="GO:0003735">
    <property type="term" value="F:structural constituent of ribosome"/>
    <property type="evidence" value="ECO:0007669"/>
    <property type="project" value="TreeGrafter"/>
</dbReference>
<feature type="compositionally biased region" description="Acidic residues" evidence="2">
    <location>
        <begin position="83"/>
        <end position="112"/>
    </location>
</feature>
<comment type="caution">
    <text evidence="3">The sequence shown here is derived from an EMBL/GenBank/DDBJ whole genome shotgun (WGS) entry which is preliminary data.</text>
</comment>
<reference evidence="3 4" key="1">
    <citation type="submission" date="2020-04" db="EMBL/GenBank/DDBJ databases">
        <title>Plant Genome Project.</title>
        <authorList>
            <person name="Zhang R.-G."/>
        </authorList>
    </citation>
    <scope>NUCLEOTIDE SEQUENCE [LARGE SCALE GENOMIC DNA]</scope>
    <source>
        <strain evidence="3">YNK0</strain>
        <tissue evidence="3">Leaf</tissue>
    </source>
</reference>
<evidence type="ECO:0000256" key="2">
    <source>
        <dbReference type="SAM" id="MobiDB-lite"/>
    </source>
</evidence>
<organism evidence="3 4">
    <name type="scientific">Tetracentron sinense</name>
    <name type="common">Spur-leaf</name>
    <dbReference type="NCBI Taxonomy" id="13715"/>
    <lineage>
        <taxon>Eukaryota</taxon>
        <taxon>Viridiplantae</taxon>
        <taxon>Streptophyta</taxon>
        <taxon>Embryophyta</taxon>
        <taxon>Tracheophyta</taxon>
        <taxon>Spermatophyta</taxon>
        <taxon>Magnoliopsida</taxon>
        <taxon>Trochodendrales</taxon>
        <taxon>Trochodendraceae</taxon>
        <taxon>Tetracentron</taxon>
    </lineage>
</organism>
<evidence type="ECO:0000313" key="4">
    <source>
        <dbReference type="Proteomes" id="UP000655225"/>
    </source>
</evidence>
<sequence length="192" mass="22052">MMWKRRGLNVLIRHGQSILHSSASVQCPRTLPRIHTISAYDPLPMENFDLNIYRSRRNLESLSCIQSKSIRHFSYRRRNSSEHDDEDEADEVESGEEDEGEMEESSDEEGECNDVLVSNCSVKRVYSVEEKEKESAAIGYKVIGPLDSSERPFKAWEPVFAVVQIGSHQFKVSNGDCIYTERLKFCEVNDKV</sequence>
<proteinExistence type="predicted"/>
<protein>
    <recommendedName>
        <fullName evidence="1">Large ribosomal subunit protein bL21m</fullName>
    </recommendedName>
</protein>
<dbReference type="Proteomes" id="UP000655225">
    <property type="component" value="Unassembled WGS sequence"/>
</dbReference>
<gene>
    <name evidence="3" type="ORF">HHK36_003691</name>
</gene>